<dbReference type="EMBL" id="HE806317">
    <property type="protein sequence ID" value="CCH59166.1"/>
    <property type="molecule type" value="Genomic_DNA"/>
</dbReference>
<gene>
    <name evidence="19" type="primary">TBLA0B03250</name>
    <name evidence="19" type="ORF">TBLA_0B03250</name>
</gene>
<dbReference type="InterPro" id="IPR016055">
    <property type="entry name" value="A-D-PHexomutase_a/b/a-I/II/III"/>
</dbReference>
<evidence type="ECO:0000259" key="16">
    <source>
        <dbReference type="Pfam" id="PF02878"/>
    </source>
</evidence>
<dbReference type="Pfam" id="PF02880">
    <property type="entry name" value="PGM_PMM_III"/>
    <property type="match status" value="1"/>
</dbReference>
<dbReference type="CDD" id="cd05799">
    <property type="entry name" value="PGM2"/>
    <property type="match status" value="1"/>
</dbReference>
<dbReference type="PROSITE" id="PS00710">
    <property type="entry name" value="PGM_PMM"/>
    <property type="match status" value="1"/>
</dbReference>
<dbReference type="GeneID" id="14494553"/>
<dbReference type="FunFam" id="3.40.120.10:FF:000037">
    <property type="entry name" value="Pgm3p"/>
    <property type="match status" value="1"/>
</dbReference>
<evidence type="ECO:0000256" key="2">
    <source>
        <dbReference type="ARBA" id="ARBA00004123"/>
    </source>
</evidence>
<comment type="cofactor">
    <cofactor evidence="1">
        <name>Mg(2+)</name>
        <dbReference type="ChEBI" id="CHEBI:18420"/>
    </cofactor>
</comment>
<evidence type="ECO:0000313" key="19">
    <source>
        <dbReference type="EMBL" id="CCH59166.1"/>
    </source>
</evidence>
<dbReference type="GO" id="GO:0000287">
    <property type="term" value="F:magnesium ion binding"/>
    <property type="evidence" value="ECO:0007669"/>
    <property type="project" value="InterPro"/>
</dbReference>
<comment type="subcellular location">
    <subcellularLocation>
        <location evidence="3">Cytoplasm</location>
    </subcellularLocation>
    <subcellularLocation>
        <location evidence="2">Nucleus</location>
    </subcellularLocation>
</comment>
<dbReference type="FunFam" id="3.40.120.10:FF:000035">
    <property type="entry name" value="Pgm3p"/>
    <property type="match status" value="1"/>
</dbReference>
<dbReference type="GO" id="GO:0006166">
    <property type="term" value="P:purine ribonucleoside salvage"/>
    <property type="evidence" value="ECO:0007669"/>
    <property type="project" value="EnsemblFungi"/>
</dbReference>
<sequence>MSDEQQFNALIKDYPEDLQKKVLLWLEQDKDDSTRKEIIDLCKSANVKELHERFDSRITFGTAGLRSTMEAGFSRMNTLTVLQASQGLATYMKNDAKNTGQKLIAVIGHDHRYHSKEFAKIAATVFLIAGFKVYYLNDDSLEDPRDNKFVHTPMVPFTVKNLKASVGVMVTASHNPKMDNGYKVYYSNGCQIIPPHDSGISQCIDANLEPWENSWNYKEIMANAESKGDLIYHRDVMLNDYITQLEEKLTSKDIIHLSKKIDVKSKPWFVYTPMHGVGYEIFTKISNEILHMKEGEDFIVVEEQKHPDPGFPTVSFPNPEEKGAIDMGIKLAEDNGISLVIANDPDADRFSIAVKSKGSQGTWHQFTGNEIGYLFAYFEFQKYKISKQDLHRLYMVNSTVSSQMIKKMAEIEGFNYEETLTGFKWIGNRAIDLINKGNIVPFGYEEAIGYMFPTMEIDKDGIAATVIFIQAFMYWNQIDKMDPYEIIQLGFKKYGVFIEYNGYYRYTDLGITKKIFDYVRYDYDKGVSEGNKKYPDHIGEEFKIIKYRDLTTGYQSDTPDNKPLLPVDPSSQMITVEMIPTDNESDGSIRLTIRGSGTEPKLKVYIEACSRSATEASFLAKQAWNVLKREWMRPEQTGITTAF</sequence>
<evidence type="ECO:0000313" key="20">
    <source>
        <dbReference type="Proteomes" id="UP000002866"/>
    </source>
</evidence>
<dbReference type="FunCoup" id="I2GYG4">
    <property type="interactions" value="337"/>
</dbReference>
<evidence type="ECO:0000256" key="8">
    <source>
        <dbReference type="ARBA" id="ARBA00022723"/>
    </source>
</evidence>
<protein>
    <recommendedName>
        <fullName evidence="14">phosphopentomutase</fullName>
        <ecNumber evidence="14">5.4.2.7</ecNumber>
    </recommendedName>
</protein>
<keyword evidence="10" id="KW-0413">Isomerase</keyword>
<reference evidence="19 20" key="1">
    <citation type="journal article" date="2011" name="Proc. Natl. Acad. Sci. U.S.A.">
        <title>Evolutionary erosion of yeast sex chromosomes by mating-type switching accidents.</title>
        <authorList>
            <person name="Gordon J.L."/>
            <person name="Armisen D."/>
            <person name="Proux-Wera E."/>
            <person name="Oheigeartaigh S.S."/>
            <person name="Byrne K.P."/>
            <person name="Wolfe K.H."/>
        </authorList>
    </citation>
    <scope>NUCLEOTIDE SEQUENCE [LARGE SCALE GENOMIC DNA]</scope>
    <source>
        <strain evidence="20">ATCC 34711 / CBS 6284 / DSM 70876 / NBRC 10599 / NRRL Y-10934 / UCD 77-7</strain>
    </source>
</reference>
<dbReference type="InterPro" id="IPR036900">
    <property type="entry name" value="A-D-PHexomutase_C_sf"/>
</dbReference>
<dbReference type="Gene3D" id="3.30.310.50">
    <property type="entry name" value="Alpha-D-phosphohexomutase, C-terminal domain"/>
    <property type="match status" value="1"/>
</dbReference>
<dbReference type="Pfam" id="PF02878">
    <property type="entry name" value="PGM_PMM_I"/>
    <property type="match status" value="1"/>
</dbReference>
<keyword evidence="12" id="KW-0119">Carbohydrate metabolism</keyword>
<dbReference type="STRING" id="1071380.I2GYG4"/>
<evidence type="ECO:0000256" key="6">
    <source>
        <dbReference type="ARBA" id="ARBA00022526"/>
    </source>
</evidence>
<dbReference type="EC" id="5.4.2.7" evidence="14"/>
<evidence type="ECO:0000256" key="13">
    <source>
        <dbReference type="ARBA" id="ARBA00051394"/>
    </source>
</evidence>
<keyword evidence="20" id="KW-1185">Reference proteome</keyword>
<evidence type="ECO:0000259" key="18">
    <source>
        <dbReference type="Pfam" id="PF02880"/>
    </source>
</evidence>
<dbReference type="InterPro" id="IPR005844">
    <property type="entry name" value="A-D-PHexomutase_a/b/a-I"/>
</dbReference>
<dbReference type="InParanoid" id="I2GYG4"/>
<dbReference type="HOGENOM" id="CLU_016950_0_1_1"/>
<dbReference type="eggNOG" id="KOG1220">
    <property type="taxonomic scope" value="Eukaryota"/>
</dbReference>
<dbReference type="Proteomes" id="UP000002866">
    <property type="component" value="Chromosome 2"/>
</dbReference>
<evidence type="ECO:0000256" key="4">
    <source>
        <dbReference type="ARBA" id="ARBA00010231"/>
    </source>
</evidence>
<keyword evidence="6" id="KW-0313">Glucose metabolism</keyword>
<evidence type="ECO:0000256" key="10">
    <source>
        <dbReference type="ARBA" id="ARBA00023235"/>
    </source>
</evidence>
<dbReference type="GO" id="GO:0006006">
    <property type="term" value="P:glucose metabolic process"/>
    <property type="evidence" value="ECO:0007669"/>
    <property type="project" value="UniProtKB-KW"/>
</dbReference>
<dbReference type="OrthoDB" id="8300170at2759"/>
<dbReference type="GO" id="GO:0046115">
    <property type="term" value="P:guanosine catabolic process"/>
    <property type="evidence" value="ECO:0007669"/>
    <property type="project" value="EnsemblFungi"/>
</dbReference>
<evidence type="ECO:0000256" key="1">
    <source>
        <dbReference type="ARBA" id="ARBA00001946"/>
    </source>
</evidence>
<dbReference type="Pfam" id="PF02879">
    <property type="entry name" value="PGM_PMM_II"/>
    <property type="match status" value="1"/>
</dbReference>
<feature type="domain" description="Alpha-D-phosphohexomutase C-terminal" evidence="15">
    <location>
        <begin position="590"/>
        <end position="615"/>
    </location>
</feature>
<evidence type="ECO:0000256" key="12">
    <source>
        <dbReference type="ARBA" id="ARBA00023277"/>
    </source>
</evidence>
<evidence type="ECO:0000256" key="7">
    <source>
        <dbReference type="ARBA" id="ARBA00022553"/>
    </source>
</evidence>
<keyword evidence="11" id="KW-0539">Nucleus</keyword>
<dbReference type="Pfam" id="PF00408">
    <property type="entry name" value="PGM_PMM_IV"/>
    <property type="match status" value="1"/>
</dbReference>
<dbReference type="SUPFAM" id="SSF55957">
    <property type="entry name" value="Phosphoglucomutase, C-terminal domain"/>
    <property type="match status" value="2"/>
</dbReference>
<evidence type="ECO:0000256" key="14">
    <source>
        <dbReference type="ARBA" id="ARBA00066543"/>
    </source>
</evidence>
<keyword evidence="9" id="KW-0460">Magnesium</keyword>
<comment type="similarity">
    <text evidence="4">Belongs to the phosphohexose mutase family.</text>
</comment>
<comment type="catalytic activity">
    <reaction evidence="13">
        <text>alpha-D-ribose 1-phosphate = D-ribose 5-phosphate</text>
        <dbReference type="Rhea" id="RHEA:18793"/>
        <dbReference type="ChEBI" id="CHEBI:57720"/>
        <dbReference type="ChEBI" id="CHEBI:78346"/>
        <dbReference type="EC" id="5.4.2.7"/>
    </reaction>
</comment>
<evidence type="ECO:0000256" key="9">
    <source>
        <dbReference type="ARBA" id="ARBA00022842"/>
    </source>
</evidence>
<dbReference type="GO" id="GO:0005634">
    <property type="term" value="C:nucleus"/>
    <property type="evidence" value="ECO:0007669"/>
    <property type="project" value="UniProtKB-SubCell"/>
</dbReference>
<dbReference type="Gene3D" id="3.40.120.10">
    <property type="entry name" value="Alpha-D-Glucose-1,6-Bisphosphate, subunit A, domain 3"/>
    <property type="match status" value="3"/>
</dbReference>
<keyword evidence="5" id="KW-0963">Cytoplasm</keyword>
<dbReference type="InterPro" id="IPR005846">
    <property type="entry name" value="A-D-PHexomutase_a/b/a-III"/>
</dbReference>
<dbReference type="PANTHER" id="PTHR45745">
    <property type="entry name" value="PHOSPHOMANNOMUTASE 45A"/>
    <property type="match status" value="1"/>
</dbReference>
<evidence type="ECO:0000256" key="3">
    <source>
        <dbReference type="ARBA" id="ARBA00004496"/>
    </source>
</evidence>
<proteinExistence type="inferred from homology"/>
<evidence type="ECO:0000259" key="15">
    <source>
        <dbReference type="Pfam" id="PF00408"/>
    </source>
</evidence>
<dbReference type="RefSeq" id="XP_004178685.1">
    <property type="nucleotide sequence ID" value="XM_004178637.1"/>
</dbReference>
<dbReference type="InterPro" id="IPR005845">
    <property type="entry name" value="A-D-PHexomutase_a/b/a-II"/>
</dbReference>
<dbReference type="GO" id="GO:0008973">
    <property type="term" value="F:phosphopentomutase activity"/>
    <property type="evidence" value="ECO:0007669"/>
    <property type="project" value="UniProtKB-EC"/>
</dbReference>
<feature type="domain" description="Alpha-D-phosphohexomutase alpha/beta/alpha" evidence="18">
    <location>
        <begin position="368"/>
        <end position="472"/>
    </location>
</feature>
<name>I2GYG4_HENB6</name>
<feature type="domain" description="Alpha-D-phosphohexomutase alpha/beta/alpha" evidence="16">
    <location>
        <begin position="58"/>
        <end position="207"/>
    </location>
</feature>
<dbReference type="GO" id="GO:0006148">
    <property type="term" value="P:inosine catabolic process"/>
    <property type="evidence" value="ECO:0007669"/>
    <property type="project" value="EnsemblFungi"/>
</dbReference>
<dbReference type="KEGG" id="tbl:TBLA_0B03250"/>
<dbReference type="OMA" id="GYCVDPE"/>
<dbReference type="GO" id="GO:0005737">
    <property type="term" value="C:cytoplasm"/>
    <property type="evidence" value="ECO:0007669"/>
    <property type="project" value="UniProtKB-SubCell"/>
</dbReference>
<dbReference type="SUPFAM" id="SSF53738">
    <property type="entry name" value="Phosphoglucomutase, first 3 domains"/>
    <property type="match status" value="3"/>
</dbReference>
<dbReference type="PANTHER" id="PTHR45745:SF1">
    <property type="entry name" value="PHOSPHOGLUCOMUTASE 2B-RELATED"/>
    <property type="match status" value="1"/>
</dbReference>
<keyword evidence="7" id="KW-0597">Phosphoprotein</keyword>
<accession>I2GYG4</accession>
<evidence type="ECO:0000259" key="17">
    <source>
        <dbReference type="Pfam" id="PF02879"/>
    </source>
</evidence>
<organism evidence="19 20">
    <name type="scientific">Henningerozyma blattae (strain ATCC 34711 / CBS 6284 / DSM 70876 / NBRC 10599 / NRRL Y-10934 / UCD 77-7)</name>
    <name type="common">Yeast</name>
    <name type="synonym">Tetrapisispora blattae</name>
    <dbReference type="NCBI Taxonomy" id="1071380"/>
    <lineage>
        <taxon>Eukaryota</taxon>
        <taxon>Fungi</taxon>
        <taxon>Dikarya</taxon>
        <taxon>Ascomycota</taxon>
        <taxon>Saccharomycotina</taxon>
        <taxon>Saccharomycetes</taxon>
        <taxon>Saccharomycetales</taxon>
        <taxon>Saccharomycetaceae</taxon>
        <taxon>Henningerozyma</taxon>
    </lineage>
</organism>
<dbReference type="InterPro" id="IPR016066">
    <property type="entry name" value="A-D-PHexomutase_CS"/>
</dbReference>
<keyword evidence="8" id="KW-0479">Metal-binding</keyword>
<dbReference type="InterPro" id="IPR005843">
    <property type="entry name" value="A-D-PHexomutase_C"/>
</dbReference>
<feature type="domain" description="Alpha-D-phosphohexomutase alpha/beta/alpha" evidence="17">
    <location>
        <begin position="258"/>
        <end position="355"/>
    </location>
</feature>
<dbReference type="AlphaFoldDB" id="I2GYG4"/>
<evidence type="ECO:0000256" key="11">
    <source>
        <dbReference type="ARBA" id="ARBA00023242"/>
    </source>
</evidence>
<evidence type="ECO:0000256" key="5">
    <source>
        <dbReference type="ARBA" id="ARBA00022490"/>
    </source>
</evidence>